<gene>
    <name evidence="1" type="ORF">EFR84_12250</name>
</gene>
<organism evidence="1 2">
    <name type="scientific">Rhizobium chutanense</name>
    <dbReference type="NCBI Taxonomy" id="2035448"/>
    <lineage>
        <taxon>Bacteria</taxon>
        <taxon>Pseudomonadati</taxon>
        <taxon>Pseudomonadota</taxon>
        <taxon>Alphaproteobacteria</taxon>
        <taxon>Hyphomicrobiales</taxon>
        <taxon>Rhizobiaceae</taxon>
        <taxon>Rhizobium/Agrobacterium group</taxon>
        <taxon>Rhizobium</taxon>
    </lineage>
</organism>
<protein>
    <recommendedName>
        <fullName evidence="3">IS3 family transposase</fullName>
    </recommendedName>
</protein>
<evidence type="ECO:0000313" key="2">
    <source>
        <dbReference type="Proteomes" id="UP000278081"/>
    </source>
</evidence>
<evidence type="ECO:0000313" key="1">
    <source>
        <dbReference type="EMBL" id="RUM06394.1"/>
    </source>
</evidence>
<dbReference type="InterPro" id="IPR002514">
    <property type="entry name" value="Transposase_8"/>
</dbReference>
<dbReference type="GO" id="GO:0006313">
    <property type="term" value="P:DNA transposition"/>
    <property type="evidence" value="ECO:0007669"/>
    <property type="project" value="InterPro"/>
</dbReference>
<accession>A0A432P2W8</accession>
<name>A0A432P2W8_9HYPH</name>
<dbReference type="InterPro" id="IPR009057">
    <property type="entry name" value="Homeodomain-like_sf"/>
</dbReference>
<dbReference type="Gene3D" id="1.10.10.60">
    <property type="entry name" value="Homeodomain-like"/>
    <property type="match status" value="1"/>
</dbReference>
<comment type="caution">
    <text evidence="1">The sequence shown here is derived from an EMBL/GenBank/DDBJ whole genome shotgun (WGS) entry which is preliminary data.</text>
</comment>
<sequence length="47" mass="5144">MKASKFSKAPIAFVLKQAADGTPVARVCRKTGISDATFYNWRKNTPA</sequence>
<dbReference type="OrthoDB" id="9809060at2"/>
<dbReference type="GO" id="GO:0004803">
    <property type="term" value="F:transposase activity"/>
    <property type="evidence" value="ECO:0007669"/>
    <property type="project" value="InterPro"/>
</dbReference>
<proteinExistence type="predicted"/>
<dbReference type="Pfam" id="PF01527">
    <property type="entry name" value="HTH_Tnp_1"/>
    <property type="match status" value="1"/>
</dbReference>
<dbReference type="AlphaFoldDB" id="A0A432P2W8"/>
<evidence type="ECO:0008006" key="3">
    <source>
        <dbReference type="Google" id="ProtNLM"/>
    </source>
</evidence>
<dbReference type="SUPFAM" id="SSF46689">
    <property type="entry name" value="Homeodomain-like"/>
    <property type="match status" value="1"/>
</dbReference>
<reference evidence="1 2" key="1">
    <citation type="submission" date="2018-11" db="EMBL/GenBank/DDBJ databases">
        <title>Rhizobium chutanense sp. nov., isolated from root nodules of Phaseolus vulgaris in China.</title>
        <authorList>
            <person name="Huo Y."/>
        </authorList>
    </citation>
    <scope>NUCLEOTIDE SEQUENCE [LARGE SCALE GENOMIC DNA]</scope>
    <source>
        <strain evidence="1 2">C16</strain>
    </source>
</reference>
<dbReference type="GO" id="GO:0003677">
    <property type="term" value="F:DNA binding"/>
    <property type="evidence" value="ECO:0007669"/>
    <property type="project" value="InterPro"/>
</dbReference>
<dbReference type="Proteomes" id="UP000278081">
    <property type="component" value="Unassembled WGS sequence"/>
</dbReference>
<dbReference type="EMBL" id="RJTJ01000009">
    <property type="protein sequence ID" value="RUM06394.1"/>
    <property type="molecule type" value="Genomic_DNA"/>
</dbReference>